<proteinExistence type="predicted"/>
<feature type="signal peptide" evidence="1">
    <location>
        <begin position="1"/>
        <end position="20"/>
    </location>
</feature>
<evidence type="ECO:0000256" key="1">
    <source>
        <dbReference type="SAM" id="SignalP"/>
    </source>
</evidence>
<dbReference type="CTD" id="9939233"/>
<dbReference type="KEGG" id="loa:LOAG_01857"/>
<organism evidence="2">
    <name type="scientific">Loa loa</name>
    <name type="common">Eye worm</name>
    <name type="synonym">Filaria loa</name>
    <dbReference type="NCBI Taxonomy" id="7209"/>
    <lineage>
        <taxon>Eukaryota</taxon>
        <taxon>Metazoa</taxon>
        <taxon>Ecdysozoa</taxon>
        <taxon>Nematoda</taxon>
        <taxon>Chromadorea</taxon>
        <taxon>Rhabditida</taxon>
        <taxon>Spirurina</taxon>
        <taxon>Spiruromorpha</taxon>
        <taxon>Filarioidea</taxon>
        <taxon>Onchocercidae</taxon>
        <taxon>Loa</taxon>
    </lineage>
</organism>
<feature type="chain" id="PRO_5010250955" evidence="1">
    <location>
        <begin position="21"/>
        <end position="107"/>
    </location>
</feature>
<gene>
    <name evidence="2" type="ORF">LOAG_01857</name>
</gene>
<reference evidence="2" key="1">
    <citation type="submission" date="2012-04" db="EMBL/GenBank/DDBJ databases">
        <title>The Genome Sequence of Loa loa.</title>
        <authorList>
            <consortium name="The Broad Institute Genome Sequencing Platform"/>
            <consortium name="Broad Institute Genome Sequencing Center for Infectious Disease"/>
            <person name="Nutman T.B."/>
            <person name="Fink D.L."/>
            <person name="Russ C."/>
            <person name="Young S."/>
            <person name="Zeng Q."/>
            <person name="Gargeya S."/>
            <person name="Alvarado L."/>
            <person name="Berlin A."/>
            <person name="Chapman S.B."/>
            <person name="Chen Z."/>
            <person name="Freedman E."/>
            <person name="Gellesch M."/>
            <person name="Goldberg J."/>
            <person name="Griggs A."/>
            <person name="Gujja S."/>
            <person name="Heilman E.R."/>
            <person name="Heiman D."/>
            <person name="Howarth C."/>
            <person name="Mehta T."/>
            <person name="Neiman D."/>
            <person name="Pearson M."/>
            <person name="Roberts A."/>
            <person name="Saif S."/>
            <person name="Shea T."/>
            <person name="Shenoy N."/>
            <person name="Sisk P."/>
            <person name="Stolte C."/>
            <person name="Sykes S."/>
            <person name="White J."/>
            <person name="Yandava C."/>
            <person name="Haas B."/>
            <person name="Henn M.R."/>
            <person name="Nusbaum C."/>
            <person name="Birren B."/>
        </authorList>
    </citation>
    <scope>NUCLEOTIDE SEQUENCE [LARGE SCALE GENOMIC DNA]</scope>
</reference>
<name>A0A1S0UA03_LOALO</name>
<keyword evidence="1" id="KW-0732">Signal</keyword>
<sequence length="107" mass="12321">MEGTRKRLFIVCVLMKYVDQLVIVTVNDNNHCDSGNDNDDDDDCEGALEQDIIDPNSTDHRRSQSSGCSRSYPVSCRMSYRRLDYFSLSFCNHFSYLANLSYLMISK</sequence>
<dbReference type="GeneID" id="9939233"/>
<dbReference type="EMBL" id="JH712149">
    <property type="protein sequence ID" value="EFO26633.1"/>
    <property type="molecule type" value="Genomic_DNA"/>
</dbReference>
<protein>
    <submittedName>
        <fullName evidence="2">Uncharacterized protein</fullName>
    </submittedName>
</protein>
<dbReference type="AlphaFoldDB" id="A0A1S0UA03"/>
<accession>A0A1S0UA03</accession>
<evidence type="ECO:0000313" key="2">
    <source>
        <dbReference type="EMBL" id="EFO26633.1"/>
    </source>
</evidence>
<dbReference type="RefSeq" id="XP_003137443.1">
    <property type="nucleotide sequence ID" value="XM_003137395.1"/>
</dbReference>
<dbReference type="InParanoid" id="A0A1S0UA03"/>